<dbReference type="HAMAP" id="MF_01208">
    <property type="entry name" value="PyrE"/>
    <property type="match status" value="1"/>
</dbReference>
<keyword evidence="6" id="KW-0460">Magnesium</keyword>
<dbReference type="GO" id="GO:0044205">
    <property type="term" value="P:'de novo' UMP biosynthetic process"/>
    <property type="evidence" value="ECO:0007669"/>
    <property type="project" value="UniProtKB-UniRule"/>
</dbReference>
<dbReference type="AlphaFoldDB" id="A0A426U553"/>
<dbReference type="SUPFAM" id="SSF53271">
    <property type="entry name" value="PRTase-like"/>
    <property type="match status" value="1"/>
</dbReference>
<comment type="caution">
    <text evidence="6">Lacks conserved residue(s) required for the propagation of feature annotation.</text>
</comment>
<keyword evidence="5 6" id="KW-0665">Pyrimidine biosynthesis</keyword>
<evidence type="ECO:0000256" key="2">
    <source>
        <dbReference type="ARBA" id="ARBA00011971"/>
    </source>
</evidence>
<comment type="pathway">
    <text evidence="1 6">Pyrimidine metabolism; UMP biosynthesis via de novo pathway; UMP from orotate: step 1/2.</text>
</comment>
<reference evidence="8 9" key="1">
    <citation type="submission" date="2018-12" db="EMBL/GenBank/DDBJ databases">
        <title>Genome Sequence of Candidatus Viridilinea halotolerans isolated from saline sulfide-rich spring.</title>
        <authorList>
            <person name="Grouzdev D.S."/>
            <person name="Burganskaya E.I."/>
            <person name="Krutkina M.S."/>
            <person name="Sukhacheva M.V."/>
            <person name="Gorlenko V.M."/>
        </authorList>
    </citation>
    <scope>NUCLEOTIDE SEQUENCE [LARGE SCALE GENOMIC DNA]</scope>
    <source>
        <strain evidence="8">Chok-6</strain>
    </source>
</reference>
<evidence type="ECO:0000256" key="4">
    <source>
        <dbReference type="ARBA" id="ARBA00022679"/>
    </source>
</evidence>
<sequence length="227" mass="23487">MTPRDPLALLRDVGALITNDHLVYTSGRHGSSYVNKDALYPHTAATSAVCAQLAQHYAAAQVQVVAGPTVGGVIMAQWTAHHLSSLLGYEVLAVYAEETLTSDGNKERTFRRGYDALVAGKRVLVVEDILTTGGSARMVVAAVVAAGGDVVGVGALCNRGDLSAAQLNAPQLYCLSNVPLESYSAEACPLCAAGVPVNMRLGKGAAFVALRDGGRSFGGHAPEPPSD</sequence>
<dbReference type="InterPro" id="IPR000836">
    <property type="entry name" value="PRTase_dom"/>
</dbReference>
<dbReference type="GO" id="GO:0019856">
    <property type="term" value="P:pyrimidine nucleobase biosynthetic process"/>
    <property type="evidence" value="ECO:0007669"/>
    <property type="project" value="TreeGrafter"/>
</dbReference>
<dbReference type="InterPro" id="IPR029057">
    <property type="entry name" value="PRTase-like"/>
</dbReference>
<organism evidence="8 9">
    <name type="scientific">Candidatus Viridilinea halotolerans</name>
    <dbReference type="NCBI Taxonomy" id="2491704"/>
    <lineage>
        <taxon>Bacteria</taxon>
        <taxon>Bacillati</taxon>
        <taxon>Chloroflexota</taxon>
        <taxon>Chloroflexia</taxon>
        <taxon>Chloroflexales</taxon>
        <taxon>Chloroflexineae</taxon>
        <taxon>Oscillochloridaceae</taxon>
        <taxon>Candidatus Viridilinea</taxon>
    </lineage>
</organism>
<protein>
    <recommendedName>
        <fullName evidence="2 6">Orotate phosphoribosyltransferase</fullName>
        <shortName evidence="6">OPRT</shortName>
        <shortName evidence="6">OPRTase</shortName>
        <ecNumber evidence="2 6">2.4.2.10</ecNumber>
    </recommendedName>
</protein>
<dbReference type="CDD" id="cd06223">
    <property type="entry name" value="PRTases_typeI"/>
    <property type="match status" value="1"/>
</dbReference>
<feature type="domain" description="Phosphoribosyltransferase" evidence="7">
    <location>
        <begin position="42"/>
        <end position="161"/>
    </location>
</feature>
<evidence type="ECO:0000313" key="8">
    <source>
        <dbReference type="EMBL" id="RRR75085.1"/>
    </source>
</evidence>
<feature type="binding site" description="in other chain" evidence="6">
    <location>
        <begin position="127"/>
        <end position="135"/>
    </location>
    <ligand>
        <name>5-phospho-alpha-D-ribose 1-diphosphate</name>
        <dbReference type="ChEBI" id="CHEBI:58017"/>
        <note>ligand shared between dimeric partners</note>
    </ligand>
</feature>
<dbReference type="Proteomes" id="UP000280307">
    <property type="component" value="Unassembled WGS sequence"/>
</dbReference>
<dbReference type="EMBL" id="RSAS01000215">
    <property type="protein sequence ID" value="RRR75085.1"/>
    <property type="molecule type" value="Genomic_DNA"/>
</dbReference>
<comment type="function">
    <text evidence="6">Catalyzes the transfer of a ribosyl phosphate group from 5-phosphoribose 1-diphosphate to orotate, leading to the formation of orotidine monophosphate (OMP).</text>
</comment>
<dbReference type="GO" id="GO:0004588">
    <property type="term" value="F:orotate phosphoribosyltransferase activity"/>
    <property type="evidence" value="ECO:0007669"/>
    <property type="project" value="UniProtKB-UniRule"/>
</dbReference>
<comment type="caution">
    <text evidence="8">The sequence shown here is derived from an EMBL/GenBank/DDBJ whole genome shotgun (WGS) entry which is preliminary data.</text>
</comment>
<dbReference type="Gene3D" id="3.40.50.2020">
    <property type="match status" value="1"/>
</dbReference>
<dbReference type="Pfam" id="PF00156">
    <property type="entry name" value="Pribosyltran"/>
    <property type="match status" value="1"/>
</dbReference>
<evidence type="ECO:0000256" key="6">
    <source>
        <dbReference type="HAMAP-Rule" id="MF_01208"/>
    </source>
</evidence>
<feature type="binding site" evidence="6">
    <location>
        <position position="131"/>
    </location>
    <ligand>
        <name>orotate</name>
        <dbReference type="ChEBI" id="CHEBI:30839"/>
    </ligand>
</feature>
<comment type="catalytic activity">
    <reaction evidence="6">
        <text>orotidine 5'-phosphate + diphosphate = orotate + 5-phospho-alpha-D-ribose 1-diphosphate</text>
        <dbReference type="Rhea" id="RHEA:10380"/>
        <dbReference type="ChEBI" id="CHEBI:30839"/>
        <dbReference type="ChEBI" id="CHEBI:33019"/>
        <dbReference type="ChEBI" id="CHEBI:57538"/>
        <dbReference type="ChEBI" id="CHEBI:58017"/>
        <dbReference type="EC" id="2.4.2.10"/>
    </reaction>
</comment>
<dbReference type="PANTHER" id="PTHR19278:SF9">
    <property type="entry name" value="URIDINE 5'-MONOPHOSPHATE SYNTHASE"/>
    <property type="match status" value="1"/>
</dbReference>
<name>A0A426U553_9CHLR</name>
<gene>
    <name evidence="6" type="primary">pyrE</name>
    <name evidence="8" type="ORF">EI684_05545</name>
</gene>
<evidence type="ECO:0000259" key="7">
    <source>
        <dbReference type="Pfam" id="PF00156"/>
    </source>
</evidence>
<evidence type="ECO:0000256" key="5">
    <source>
        <dbReference type="ARBA" id="ARBA00022975"/>
    </source>
</evidence>
<dbReference type="EC" id="2.4.2.10" evidence="2 6"/>
<dbReference type="UniPathway" id="UPA00070">
    <property type="reaction ID" value="UER00119"/>
</dbReference>
<dbReference type="InterPro" id="IPR023031">
    <property type="entry name" value="OPRT"/>
</dbReference>
<feature type="binding site" evidence="6">
    <location>
        <position position="159"/>
    </location>
    <ligand>
        <name>orotate</name>
        <dbReference type="ChEBI" id="CHEBI:30839"/>
    </ligand>
</feature>
<dbReference type="GO" id="GO:0000287">
    <property type="term" value="F:magnesium ion binding"/>
    <property type="evidence" value="ECO:0007669"/>
    <property type="project" value="UniProtKB-UniRule"/>
</dbReference>
<proteinExistence type="inferred from homology"/>
<evidence type="ECO:0000256" key="1">
    <source>
        <dbReference type="ARBA" id="ARBA00004889"/>
    </source>
</evidence>
<keyword evidence="4 6" id="KW-0808">Transferase</keyword>
<comment type="subunit">
    <text evidence="6">Homodimer.</text>
</comment>
<evidence type="ECO:0000256" key="3">
    <source>
        <dbReference type="ARBA" id="ARBA00022676"/>
    </source>
</evidence>
<comment type="similarity">
    <text evidence="6">Belongs to the purine/pyrimidine phosphoribosyltransferase family. PyrE subfamily.</text>
</comment>
<evidence type="ECO:0000313" key="9">
    <source>
        <dbReference type="Proteomes" id="UP000280307"/>
    </source>
</evidence>
<keyword evidence="3 6" id="KW-0328">Glycosyltransferase</keyword>
<comment type="cofactor">
    <cofactor evidence="6">
        <name>Mg(2+)</name>
        <dbReference type="ChEBI" id="CHEBI:18420"/>
    </cofactor>
</comment>
<dbReference type="PANTHER" id="PTHR19278">
    <property type="entry name" value="OROTATE PHOSPHORIBOSYLTRANSFERASE"/>
    <property type="match status" value="1"/>
</dbReference>
<accession>A0A426U553</accession>